<evidence type="ECO:0000259" key="13">
    <source>
        <dbReference type="Pfam" id="PF07774"/>
    </source>
</evidence>
<dbReference type="Pfam" id="PF07774">
    <property type="entry name" value="EMC1_C"/>
    <property type="match status" value="1"/>
</dbReference>
<dbReference type="InterPro" id="IPR011047">
    <property type="entry name" value="Quinoprotein_ADH-like_sf"/>
</dbReference>
<sequence length="974" mass="105351">MRPILTLLLSALPAALAVYKDEVGDIDFHHELVGLPQQDTTFFHRPRRDDRASLLYTLSDLGILGAINPSSGAALWRQQLPEDADGVRHLRAAEGEGWVASASGDTVQAWDAVSGRNVWSRGFEGEEVRDLEVMEMAVEGEGHKDVLALYYQEDGGVTTLRRLRGTDGAVVWEFREVTKDLPLQVSTNLEKVFVVGLHGSLGSYGLKVAVLDVPTGKRMDDISIATKSDIQSSKDLILVGANSAMPIVAWTDNALTTLRVNVLGTKAKHDFPLAAGTKSVEIHAPHSIQSDPHFLVHMRTDSSNTAEVFHIDLKTAAIKKAYDLPLLAGKGAFSTSSDGANVYFTRITQSEAILLASTSEKPLARWALKSGKVAEDNAINAVHAVSEVIKKSESSFAVRAAVITDADDWVMVQNGQVAWSKPEGLTGAVAGAWAEIPESEDLAKSLEAEAHSSPVAAYIHRVQRHINDLEHLPDYLNKLPQRFINSLLGTHVGGNGKKLERDGFGFNKIVIIATERGTVYGLNAGDRGQTLWRHKVEDPSNWDVQGMNVDNSQGTVTIRASNGQTLVLKTDNGQVFDTTAADSKLKLQSVALVDSASGPYLLSIPKDGQIGPLAADKAPKQTLVVRGGETSLRGVKFLTAEDNTEATEVTTWVFNAPKGEKIVEIATRPQHDPVASIGRILGDRRVLYKYLNPNTIVVLTADPTASTMTTYLLDTVSGETLSSSTYEGIDTTQPASCTMSENFFICTMFGDYSLREDPNQSIKGHLLTVTDLYESESPDDRGPLGDAANFSSIAPLDDPTAPMPLPKVISQTWVLGAPISALAFSVTRQGISSRQLLAYLPHSRQIAGFHRGWLEPRRPVGRDPTPQELEEGLSRYAPAIEIDPKTVVSHELEILGVRSIVTSPAIVESTSLVLAYGVDVYVTRVAPSYVFDILGKGFNKISLIGTVLALSAGVAALGPMVRKKQMDMRWSAPA</sequence>
<dbReference type="SUPFAM" id="SSF50998">
    <property type="entry name" value="Quinoprotein alcohol dehydrogenase-like"/>
    <property type="match status" value="2"/>
</dbReference>
<comment type="subcellular location">
    <subcellularLocation>
        <location evidence="1">Endoplasmic reticulum membrane</location>
        <topology evidence="1">Single-pass type I membrane protein</topology>
    </subcellularLocation>
</comment>
<dbReference type="InterPro" id="IPR058545">
    <property type="entry name" value="Beta-prop_EMC1_1st"/>
</dbReference>
<evidence type="ECO:0000256" key="1">
    <source>
        <dbReference type="ARBA" id="ARBA00004115"/>
    </source>
</evidence>
<dbReference type="Pfam" id="PF25293">
    <property type="entry name" value="Beta-prop_EMC1_N"/>
    <property type="match status" value="1"/>
</dbReference>
<proteinExistence type="inferred from homology"/>
<dbReference type="Proteomes" id="UP000294847">
    <property type="component" value="Chromosome 7"/>
</dbReference>
<dbReference type="GO" id="GO:0034975">
    <property type="term" value="P:protein folding in endoplasmic reticulum"/>
    <property type="evidence" value="ECO:0007669"/>
    <property type="project" value="TreeGrafter"/>
</dbReference>
<dbReference type="InterPro" id="IPR015943">
    <property type="entry name" value="WD40/YVTN_repeat-like_dom_sf"/>
</dbReference>
<keyword evidence="7" id="KW-0256">Endoplasmic reticulum</keyword>
<keyword evidence="9 11" id="KW-0472">Membrane</keyword>
<evidence type="ECO:0000256" key="10">
    <source>
        <dbReference type="ARBA" id="ARBA00023180"/>
    </source>
</evidence>
<keyword evidence="6 12" id="KW-0732">Signal</keyword>
<feature type="signal peptide" evidence="12">
    <location>
        <begin position="1"/>
        <end position="17"/>
    </location>
</feature>
<evidence type="ECO:0000256" key="5">
    <source>
        <dbReference type="ARBA" id="ARBA00022692"/>
    </source>
</evidence>
<comment type="similarity">
    <text evidence="2">Belongs to the EMC1 family.</text>
</comment>
<dbReference type="EMBL" id="CP034210">
    <property type="protein sequence ID" value="QBZ65871.1"/>
    <property type="molecule type" value="Genomic_DNA"/>
</dbReference>
<name>A0A4P7NTR9_PYROR</name>
<protein>
    <recommendedName>
        <fullName evidence="4">ER membrane protein complex subunit 1</fullName>
    </recommendedName>
</protein>
<dbReference type="PANTHER" id="PTHR21573:SF0">
    <property type="entry name" value="ER MEMBRANE PROTEIN COMPLEX SUBUNIT 1"/>
    <property type="match status" value="1"/>
</dbReference>
<comment type="subunit">
    <text evidence="3">Component of the ER membrane protein complex (EMC).</text>
</comment>
<dbReference type="GO" id="GO:0072546">
    <property type="term" value="C:EMC complex"/>
    <property type="evidence" value="ECO:0007669"/>
    <property type="project" value="InterPro"/>
</dbReference>
<dbReference type="PANTHER" id="PTHR21573">
    <property type="entry name" value="ER MEMBRANE PROTEIN COMPLEX SUBUNIT 1"/>
    <property type="match status" value="1"/>
</dbReference>
<evidence type="ECO:0000259" key="14">
    <source>
        <dbReference type="Pfam" id="PF25293"/>
    </source>
</evidence>
<dbReference type="Gene3D" id="2.130.10.10">
    <property type="entry name" value="YVTN repeat-like/Quinoprotein amine dehydrogenase"/>
    <property type="match status" value="1"/>
</dbReference>
<gene>
    <name evidence="15" type="ORF">PoMZ_12838</name>
</gene>
<keyword evidence="5 11" id="KW-0812">Transmembrane</keyword>
<dbReference type="InterPro" id="IPR026895">
    <property type="entry name" value="EMC1"/>
</dbReference>
<keyword evidence="10" id="KW-0325">Glycoprotein</keyword>
<feature type="chain" id="PRO_5020425059" description="ER membrane protein complex subunit 1" evidence="12">
    <location>
        <begin position="18"/>
        <end position="974"/>
    </location>
</feature>
<feature type="domain" description="EMC1 first beta-propeller" evidence="14">
    <location>
        <begin position="17"/>
        <end position="423"/>
    </location>
</feature>
<evidence type="ECO:0000256" key="4">
    <source>
        <dbReference type="ARBA" id="ARBA00020824"/>
    </source>
</evidence>
<evidence type="ECO:0000256" key="3">
    <source>
        <dbReference type="ARBA" id="ARBA00011276"/>
    </source>
</evidence>
<dbReference type="AlphaFoldDB" id="A0A4P7NTR9"/>
<keyword evidence="8 11" id="KW-1133">Transmembrane helix</keyword>
<evidence type="ECO:0000256" key="2">
    <source>
        <dbReference type="ARBA" id="ARBA00007904"/>
    </source>
</evidence>
<evidence type="ECO:0000256" key="9">
    <source>
        <dbReference type="ARBA" id="ARBA00023136"/>
    </source>
</evidence>
<evidence type="ECO:0000256" key="7">
    <source>
        <dbReference type="ARBA" id="ARBA00022824"/>
    </source>
</evidence>
<evidence type="ECO:0000256" key="8">
    <source>
        <dbReference type="ARBA" id="ARBA00022989"/>
    </source>
</evidence>
<reference evidence="15 16" key="1">
    <citation type="journal article" date="2019" name="Mol. Biol. Evol.">
        <title>Blast fungal genomes show frequent chromosomal changes, gene gains and losses, and effector gene turnover.</title>
        <authorList>
            <person name="Gomez Luciano L.B."/>
            <person name="Jason Tsai I."/>
            <person name="Chuma I."/>
            <person name="Tosa Y."/>
            <person name="Chen Y.H."/>
            <person name="Li J.Y."/>
            <person name="Li M.Y."/>
            <person name="Jade Lu M.Y."/>
            <person name="Nakayashiki H."/>
            <person name="Li W.H."/>
        </authorList>
    </citation>
    <scope>NUCLEOTIDE SEQUENCE [LARGE SCALE GENOMIC DNA]</scope>
    <source>
        <strain evidence="15">MZ5-1-6</strain>
    </source>
</reference>
<evidence type="ECO:0000313" key="15">
    <source>
        <dbReference type="EMBL" id="QBZ65871.1"/>
    </source>
</evidence>
<evidence type="ECO:0000256" key="6">
    <source>
        <dbReference type="ARBA" id="ARBA00022729"/>
    </source>
</evidence>
<evidence type="ECO:0000256" key="11">
    <source>
        <dbReference type="SAM" id="Phobius"/>
    </source>
</evidence>
<dbReference type="InterPro" id="IPR011678">
    <property type="entry name" value="EMC1_C"/>
</dbReference>
<evidence type="ECO:0000256" key="12">
    <source>
        <dbReference type="SAM" id="SignalP"/>
    </source>
</evidence>
<accession>A0A4P7NTR9</accession>
<organism evidence="15 16">
    <name type="scientific">Pyricularia oryzae</name>
    <name type="common">Rice blast fungus</name>
    <name type="synonym">Magnaporthe oryzae</name>
    <dbReference type="NCBI Taxonomy" id="318829"/>
    <lineage>
        <taxon>Eukaryota</taxon>
        <taxon>Fungi</taxon>
        <taxon>Dikarya</taxon>
        <taxon>Ascomycota</taxon>
        <taxon>Pezizomycotina</taxon>
        <taxon>Sordariomycetes</taxon>
        <taxon>Sordariomycetidae</taxon>
        <taxon>Magnaporthales</taxon>
        <taxon>Pyriculariaceae</taxon>
        <taxon>Pyricularia</taxon>
    </lineage>
</organism>
<feature type="transmembrane region" description="Helical" evidence="11">
    <location>
        <begin position="941"/>
        <end position="961"/>
    </location>
</feature>
<feature type="domain" description="ER membrane protein complex subunit 1 C-terminal" evidence="13">
    <location>
        <begin position="740"/>
        <end position="970"/>
    </location>
</feature>
<evidence type="ECO:0000313" key="16">
    <source>
        <dbReference type="Proteomes" id="UP000294847"/>
    </source>
</evidence>